<dbReference type="Pfam" id="PF00005">
    <property type="entry name" value="ABC_tran"/>
    <property type="match status" value="1"/>
</dbReference>
<organism evidence="8 9">
    <name type="scientific">Reyranella aquatilis</name>
    <dbReference type="NCBI Taxonomy" id="2035356"/>
    <lineage>
        <taxon>Bacteria</taxon>
        <taxon>Pseudomonadati</taxon>
        <taxon>Pseudomonadota</taxon>
        <taxon>Alphaproteobacteria</taxon>
        <taxon>Hyphomicrobiales</taxon>
        <taxon>Reyranellaceae</taxon>
        <taxon>Reyranella</taxon>
    </lineage>
</organism>
<keyword evidence="2" id="KW-0547">Nucleotide-binding</keyword>
<dbReference type="EMBL" id="JAJISD010000003">
    <property type="protein sequence ID" value="MCC8429152.1"/>
    <property type="molecule type" value="Genomic_DNA"/>
</dbReference>
<keyword evidence="1" id="KW-0813">Transport</keyword>
<evidence type="ECO:0000313" key="9">
    <source>
        <dbReference type="Proteomes" id="UP001198862"/>
    </source>
</evidence>
<dbReference type="InterPro" id="IPR005895">
    <property type="entry name" value="ABC_transptr_haem_export_CcmA"/>
</dbReference>
<dbReference type="InterPro" id="IPR003439">
    <property type="entry name" value="ABC_transporter-like_ATP-bd"/>
</dbReference>
<dbReference type="PROSITE" id="PS50893">
    <property type="entry name" value="ABC_TRANSPORTER_2"/>
    <property type="match status" value="1"/>
</dbReference>
<evidence type="ECO:0000256" key="4">
    <source>
        <dbReference type="ARBA" id="ARBA00022840"/>
    </source>
</evidence>
<keyword evidence="6" id="KW-0472">Membrane</keyword>
<gene>
    <name evidence="8" type="primary">ccmA</name>
    <name evidence="8" type="ORF">LJ725_09250</name>
</gene>
<keyword evidence="4 8" id="KW-0067">ATP-binding</keyword>
<keyword evidence="9" id="KW-1185">Reference proteome</keyword>
<dbReference type="SMART" id="SM00382">
    <property type="entry name" value="AAA"/>
    <property type="match status" value="1"/>
</dbReference>
<dbReference type="SUPFAM" id="SSF52540">
    <property type="entry name" value="P-loop containing nucleoside triphosphate hydrolases"/>
    <property type="match status" value="1"/>
</dbReference>
<evidence type="ECO:0000256" key="2">
    <source>
        <dbReference type="ARBA" id="ARBA00022741"/>
    </source>
</evidence>
<protein>
    <submittedName>
        <fullName evidence="8">Heme ABC exporter ATP-binding protein CcmA</fullName>
    </submittedName>
</protein>
<dbReference type="PANTHER" id="PTHR43499:SF1">
    <property type="entry name" value="ABC TRANSPORTER I FAMILY MEMBER 1"/>
    <property type="match status" value="1"/>
</dbReference>
<reference evidence="8 9" key="1">
    <citation type="submission" date="2021-11" db="EMBL/GenBank/DDBJ databases">
        <authorList>
            <person name="Lee D.-H."/>
            <person name="Kim S.-B."/>
        </authorList>
    </citation>
    <scope>NUCLEOTIDE SEQUENCE [LARGE SCALE GENOMIC DNA]</scope>
    <source>
        <strain evidence="8 9">KCTC 52223</strain>
    </source>
</reference>
<proteinExistence type="predicted"/>
<dbReference type="InterPro" id="IPR027417">
    <property type="entry name" value="P-loop_NTPase"/>
</dbReference>
<accession>A0ABS8KSV1</accession>
<dbReference type="NCBIfam" id="NF010061">
    <property type="entry name" value="PRK13538.1"/>
    <property type="match status" value="1"/>
</dbReference>
<evidence type="ECO:0000256" key="6">
    <source>
        <dbReference type="ARBA" id="ARBA00023136"/>
    </source>
</evidence>
<comment type="caution">
    <text evidence="8">The sequence shown here is derived from an EMBL/GenBank/DDBJ whole genome shotgun (WGS) entry which is preliminary data.</text>
</comment>
<dbReference type="Gene3D" id="3.40.50.300">
    <property type="entry name" value="P-loop containing nucleotide triphosphate hydrolases"/>
    <property type="match status" value="1"/>
</dbReference>
<dbReference type="RefSeq" id="WP_230550363.1">
    <property type="nucleotide sequence ID" value="NZ_JAJISD010000003.1"/>
</dbReference>
<evidence type="ECO:0000256" key="5">
    <source>
        <dbReference type="ARBA" id="ARBA00022967"/>
    </source>
</evidence>
<dbReference type="GO" id="GO:0005524">
    <property type="term" value="F:ATP binding"/>
    <property type="evidence" value="ECO:0007669"/>
    <property type="project" value="UniProtKB-KW"/>
</dbReference>
<sequence>MAPPLLEVTGLSCRRGGRLVFDGLSFALGPGDLLALTGRNGSGKTSLLRALAGLTPVHAGMIAWQGKNVAEDPEAWRGRLAWLGHLEGLKGDLTVLENLVFAERLRGGEPGDRLEWALVAFDLNALSAREVRTLSAGQRRRTALARIVLSQAPLWLLDEPLNALDATAQAALRTALQAHLAAGGLVIAATHVELGIPGPQRLDLRGGTPAERAA</sequence>
<feature type="domain" description="ABC transporter" evidence="7">
    <location>
        <begin position="6"/>
        <end position="214"/>
    </location>
</feature>
<dbReference type="PANTHER" id="PTHR43499">
    <property type="entry name" value="ABC TRANSPORTER I FAMILY MEMBER 1"/>
    <property type="match status" value="1"/>
</dbReference>
<dbReference type="NCBIfam" id="TIGR01189">
    <property type="entry name" value="ccmA"/>
    <property type="match status" value="1"/>
</dbReference>
<evidence type="ECO:0000256" key="3">
    <source>
        <dbReference type="ARBA" id="ARBA00022748"/>
    </source>
</evidence>
<evidence type="ECO:0000313" key="8">
    <source>
        <dbReference type="EMBL" id="MCC8429152.1"/>
    </source>
</evidence>
<keyword evidence="3" id="KW-0201">Cytochrome c-type biogenesis</keyword>
<evidence type="ECO:0000256" key="1">
    <source>
        <dbReference type="ARBA" id="ARBA00022448"/>
    </source>
</evidence>
<keyword evidence="5" id="KW-1278">Translocase</keyword>
<evidence type="ECO:0000259" key="7">
    <source>
        <dbReference type="PROSITE" id="PS50893"/>
    </source>
</evidence>
<name>A0ABS8KSV1_9HYPH</name>
<dbReference type="InterPro" id="IPR003593">
    <property type="entry name" value="AAA+_ATPase"/>
</dbReference>
<dbReference type="Proteomes" id="UP001198862">
    <property type="component" value="Unassembled WGS sequence"/>
</dbReference>